<evidence type="ECO:0008006" key="3">
    <source>
        <dbReference type="Google" id="ProtNLM"/>
    </source>
</evidence>
<dbReference type="PANTHER" id="PTHR47718">
    <property type="entry name" value="OS01G0519700 PROTEIN"/>
    <property type="match status" value="1"/>
</dbReference>
<accession>A0A9Q0KKA5</accession>
<dbReference type="AlphaFoldDB" id="A0A9Q0KKA5"/>
<evidence type="ECO:0000313" key="1">
    <source>
        <dbReference type="EMBL" id="KAJ4972049.1"/>
    </source>
</evidence>
<reference evidence="1" key="1">
    <citation type="journal article" date="2023" name="Plant J.">
        <title>The genome of the king protea, Protea cynaroides.</title>
        <authorList>
            <person name="Chang J."/>
            <person name="Duong T.A."/>
            <person name="Schoeman C."/>
            <person name="Ma X."/>
            <person name="Roodt D."/>
            <person name="Barker N."/>
            <person name="Li Z."/>
            <person name="Van de Peer Y."/>
            <person name="Mizrachi E."/>
        </authorList>
    </citation>
    <scope>NUCLEOTIDE SEQUENCE</scope>
    <source>
        <tissue evidence="1">Young leaves</tissue>
    </source>
</reference>
<proteinExistence type="predicted"/>
<dbReference type="EMBL" id="JAMYWD010000005">
    <property type="protein sequence ID" value="KAJ4972049.1"/>
    <property type="molecule type" value="Genomic_DNA"/>
</dbReference>
<keyword evidence="2" id="KW-1185">Reference proteome</keyword>
<name>A0A9Q0KKA5_9MAGN</name>
<dbReference type="Proteomes" id="UP001141806">
    <property type="component" value="Unassembled WGS sequence"/>
</dbReference>
<comment type="caution">
    <text evidence="1">The sequence shown here is derived from an EMBL/GenBank/DDBJ whole genome shotgun (WGS) entry which is preliminary data.</text>
</comment>
<sequence>MMLKEKDNDFQYEYVVDNDNRLKHIAWSHSASLYGYQHYGDVVFDMTYKLNIYKMPNQLMESFQYASILIEPGIWLVRRHETLVRGHTVIHTEGSELISCSCRNLSGIICGYALNLLLCTNRFKIQQHHLPHRWRRESFVALLPTRIGQEERREMIDALRLVTIELIKDVGKFCLFWHQQGCLVSRIKEFVEASILEDHFKVAIESINNTVIVLKGMECPTATKPVDDYELLAIVSSQDVVPRKDVIGG</sequence>
<evidence type="ECO:0000313" key="2">
    <source>
        <dbReference type="Proteomes" id="UP001141806"/>
    </source>
</evidence>
<gene>
    <name evidence="1" type="ORF">NE237_005148</name>
</gene>
<protein>
    <recommendedName>
        <fullName evidence="3">SWIM-type domain-containing protein</fullName>
    </recommendedName>
</protein>
<organism evidence="1 2">
    <name type="scientific">Protea cynaroides</name>
    <dbReference type="NCBI Taxonomy" id="273540"/>
    <lineage>
        <taxon>Eukaryota</taxon>
        <taxon>Viridiplantae</taxon>
        <taxon>Streptophyta</taxon>
        <taxon>Embryophyta</taxon>
        <taxon>Tracheophyta</taxon>
        <taxon>Spermatophyta</taxon>
        <taxon>Magnoliopsida</taxon>
        <taxon>Proteales</taxon>
        <taxon>Proteaceae</taxon>
        <taxon>Protea</taxon>
    </lineage>
</organism>